<dbReference type="EMBL" id="AFWF01000020">
    <property type="protein sequence ID" value="EGU47608.1"/>
    <property type="molecule type" value="Genomic_DNA"/>
</dbReference>
<keyword evidence="5 6" id="KW-0472">Membrane</keyword>
<comment type="caution">
    <text evidence="7">The sequence shown here is derived from an EMBL/GenBank/DDBJ whole genome shotgun (WGS) entry which is preliminary data.</text>
</comment>
<dbReference type="InterPro" id="IPR002797">
    <property type="entry name" value="Polysacc_synth"/>
</dbReference>
<name>F9RXR7_9VIBR</name>
<sequence length="373" mass="42077">MNNHALKEMMLYGLALLLFKGASLITLPFMTHYLSVEQIGQLELLTTTTILFALLASLSMHESLYRFIATAEDKDERSKLANKLYITALFISLAIVIGFFCLYSALDTFVPSSPMVAYFTPLQWSLMACFVVLESALAISLAWLRLQGRADVFFKLSFITVSIQVSLILFIVKYYPSVTAVFAAGVFTALVQCSLLHWHHRFQFQWLTLSQIKHYLRYCLPIMGSGLIAFGLNGGERWIVADILSLEILGQYAIALKFALAVGILLQPFHMWWMPLRFECWKTHGAKQTAKYSQAGLVYACLVSLAVVWIAKWFISLYLPEQYLLASQLVVVTVMAMLFKELVEVVNIGLLKTQTNAASTGGKFDHHRLGLLW</sequence>
<keyword evidence="8" id="KW-1185">Reference proteome</keyword>
<evidence type="ECO:0000256" key="4">
    <source>
        <dbReference type="ARBA" id="ARBA00022989"/>
    </source>
</evidence>
<dbReference type="AlphaFoldDB" id="F9RXR7"/>
<dbReference type="Proteomes" id="UP000004605">
    <property type="component" value="Unassembled WGS sequence"/>
</dbReference>
<dbReference type="PANTHER" id="PTHR30250:SF11">
    <property type="entry name" value="O-ANTIGEN TRANSPORTER-RELATED"/>
    <property type="match status" value="1"/>
</dbReference>
<organism evidence="7 8">
    <name type="scientific">Vibrio ichthyoenteri ATCC 700023</name>
    <dbReference type="NCBI Taxonomy" id="870968"/>
    <lineage>
        <taxon>Bacteria</taxon>
        <taxon>Pseudomonadati</taxon>
        <taxon>Pseudomonadota</taxon>
        <taxon>Gammaproteobacteria</taxon>
        <taxon>Vibrionales</taxon>
        <taxon>Vibrionaceae</taxon>
        <taxon>Vibrio</taxon>
    </lineage>
</organism>
<evidence type="ECO:0000313" key="7">
    <source>
        <dbReference type="EMBL" id="EGU47608.1"/>
    </source>
</evidence>
<keyword evidence="4 6" id="KW-1133">Transmembrane helix</keyword>
<feature type="transmembrane region" description="Helical" evidence="6">
    <location>
        <begin position="40"/>
        <end position="58"/>
    </location>
</feature>
<feature type="transmembrane region" description="Helical" evidence="6">
    <location>
        <begin position="325"/>
        <end position="343"/>
    </location>
</feature>
<feature type="transmembrane region" description="Helical" evidence="6">
    <location>
        <begin position="252"/>
        <end position="276"/>
    </location>
</feature>
<accession>F9RXR7</accession>
<feature type="transmembrane region" description="Helical" evidence="6">
    <location>
        <begin position="178"/>
        <end position="195"/>
    </location>
</feature>
<feature type="transmembrane region" description="Helical" evidence="6">
    <location>
        <begin position="297"/>
        <end position="319"/>
    </location>
</feature>
<feature type="transmembrane region" description="Helical" evidence="6">
    <location>
        <begin position="215"/>
        <end position="232"/>
    </location>
</feature>
<protein>
    <submittedName>
        <fullName evidence="7">Uncharacterized membrane protein</fullName>
    </submittedName>
</protein>
<dbReference type="PANTHER" id="PTHR30250">
    <property type="entry name" value="PST FAMILY PREDICTED COLANIC ACID TRANSPORTER"/>
    <property type="match status" value="1"/>
</dbReference>
<keyword evidence="3 6" id="KW-0812">Transmembrane</keyword>
<gene>
    <name evidence="7" type="ORF">VII00023_08139</name>
</gene>
<feature type="transmembrane region" description="Helical" evidence="6">
    <location>
        <begin position="84"/>
        <end position="105"/>
    </location>
</feature>
<evidence type="ECO:0000313" key="8">
    <source>
        <dbReference type="Proteomes" id="UP000004605"/>
    </source>
</evidence>
<dbReference type="Pfam" id="PF01943">
    <property type="entry name" value="Polysacc_synt"/>
    <property type="match status" value="1"/>
</dbReference>
<reference evidence="7 8" key="1">
    <citation type="journal article" date="2012" name="Int. J. Syst. Evol. Microbiol.">
        <title>Vibrio caribbeanicus sp. nov., isolated from the marine sponge Scleritoderma cyanea.</title>
        <authorList>
            <person name="Hoffmann M."/>
            <person name="Monday S.R."/>
            <person name="Allard M.W."/>
            <person name="Strain E.A."/>
            <person name="Whittaker P."/>
            <person name="Naum M."/>
            <person name="McCarthy P.J."/>
            <person name="Lopez J.V."/>
            <person name="Fischer M."/>
            <person name="Brown E.W."/>
        </authorList>
    </citation>
    <scope>NUCLEOTIDE SEQUENCE [LARGE SCALE GENOMIC DNA]</scope>
    <source>
        <strain evidence="7 8">ATCC 700023</strain>
    </source>
</reference>
<evidence type="ECO:0000256" key="2">
    <source>
        <dbReference type="ARBA" id="ARBA00022475"/>
    </source>
</evidence>
<dbReference type="GO" id="GO:0005886">
    <property type="term" value="C:plasma membrane"/>
    <property type="evidence" value="ECO:0007669"/>
    <property type="project" value="UniProtKB-SubCell"/>
</dbReference>
<feature type="transmembrane region" description="Helical" evidence="6">
    <location>
        <begin position="153"/>
        <end position="172"/>
    </location>
</feature>
<evidence type="ECO:0000256" key="6">
    <source>
        <dbReference type="SAM" id="Phobius"/>
    </source>
</evidence>
<feature type="transmembrane region" description="Helical" evidence="6">
    <location>
        <begin position="125"/>
        <end position="146"/>
    </location>
</feature>
<comment type="subcellular location">
    <subcellularLocation>
        <location evidence="1">Cell membrane</location>
        <topology evidence="1">Multi-pass membrane protein</topology>
    </subcellularLocation>
</comment>
<dbReference type="InterPro" id="IPR050833">
    <property type="entry name" value="Poly_Biosynth_Transport"/>
</dbReference>
<keyword evidence="2" id="KW-1003">Cell membrane</keyword>
<evidence type="ECO:0000256" key="3">
    <source>
        <dbReference type="ARBA" id="ARBA00022692"/>
    </source>
</evidence>
<dbReference type="RefSeq" id="WP_006710662.1">
    <property type="nucleotide sequence ID" value="NZ_AFWF01000020.1"/>
</dbReference>
<evidence type="ECO:0000256" key="1">
    <source>
        <dbReference type="ARBA" id="ARBA00004651"/>
    </source>
</evidence>
<proteinExistence type="predicted"/>
<evidence type="ECO:0000256" key="5">
    <source>
        <dbReference type="ARBA" id="ARBA00023136"/>
    </source>
</evidence>